<evidence type="ECO:0000313" key="2">
    <source>
        <dbReference type="EMBL" id="MDL0432668.1"/>
    </source>
</evidence>
<sequence>MIDRKYHRIVFSFFMSLLMSCIMSLVISVFNVGWVSNTKEEA</sequence>
<keyword evidence="1" id="KW-0472">Membrane</keyword>
<name>A0ABT7IES1_9GAMM</name>
<protein>
    <submittedName>
        <fullName evidence="2">DUF2798 domain-containing protein</fullName>
    </submittedName>
</protein>
<keyword evidence="1" id="KW-0812">Transmembrane</keyword>
<evidence type="ECO:0000256" key="1">
    <source>
        <dbReference type="SAM" id="Phobius"/>
    </source>
</evidence>
<dbReference type="InterPro" id="IPR021529">
    <property type="entry name" value="DUF2798"/>
</dbReference>
<dbReference type="Pfam" id="PF11391">
    <property type="entry name" value="DUF2798"/>
    <property type="match status" value="1"/>
</dbReference>
<keyword evidence="1" id="KW-1133">Transmembrane helix</keyword>
<evidence type="ECO:0000313" key="3">
    <source>
        <dbReference type="Proteomes" id="UP001227964"/>
    </source>
</evidence>
<keyword evidence="3" id="KW-1185">Reference proteome</keyword>
<comment type="caution">
    <text evidence="2">The sequence shown here is derived from an EMBL/GenBank/DDBJ whole genome shotgun (WGS) entry which is preliminary data.</text>
</comment>
<dbReference type="EMBL" id="JASSVS010000008">
    <property type="protein sequence ID" value="MDL0432668.1"/>
    <property type="molecule type" value="Genomic_DNA"/>
</dbReference>
<gene>
    <name evidence="2" type="ORF">QPM17_16120</name>
</gene>
<accession>A0ABT7IES1</accession>
<dbReference type="Proteomes" id="UP001227964">
    <property type="component" value="Unassembled WGS sequence"/>
</dbReference>
<organism evidence="2 3">
    <name type="scientific">Marinobacter azerbaijanicus</name>
    <dbReference type="NCBI Taxonomy" id="3050455"/>
    <lineage>
        <taxon>Bacteria</taxon>
        <taxon>Pseudomonadati</taxon>
        <taxon>Pseudomonadota</taxon>
        <taxon>Gammaproteobacteria</taxon>
        <taxon>Pseudomonadales</taxon>
        <taxon>Marinobacteraceae</taxon>
        <taxon>Marinobacter</taxon>
    </lineage>
</organism>
<dbReference type="PROSITE" id="PS51257">
    <property type="entry name" value="PROKAR_LIPOPROTEIN"/>
    <property type="match status" value="1"/>
</dbReference>
<proteinExistence type="predicted"/>
<feature type="transmembrane region" description="Helical" evidence="1">
    <location>
        <begin position="12"/>
        <end position="34"/>
    </location>
</feature>
<dbReference type="RefSeq" id="WP_285391912.1">
    <property type="nucleotide sequence ID" value="NZ_JASSVS010000008.1"/>
</dbReference>
<reference evidence="2 3" key="1">
    <citation type="submission" date="2023-06" db="EMBL/GenBank/DDBJ databases">
        <title>Marinobacter azerbaijanicus a moderately halophilic, isolated from Urmia Lake in Azerbaijan region of Iran.</title>
        <authorList>
            <person name="Sanchez-Porro C."/>
            <person name="Aghdam E.M."/>
            <person name="Saheb S.M."/>
            <person name="Tarhriz V."/>
            <person name="Kazemi E."/>
            <person name="Ammozegar M.A."/>
            <person name="Ventosa A."/>
            <person name="Hejazi M.S."/>
        </authorList>
    </citation>
    <scope>NUCLEOTIDE SEQUENCE [LARGE SCALE GENOMIC DNA]</scope>
    <source>
        <strain evidence="2 3">TBZ242</strain>
    </source>
</reference>